<comment type="catalytic activity">
    <reaction evidence="15 16">
        <text>UDP-N-acetyl-alpha-D-muramate + NADP(+) = UDP-N-acetyl-3-O-(1-carboxyvinyl)-alpha-D-glucosamine + NADPH + H(+)</text>
        <dbReference type="Rhea" id="RHEA:12248"/>
        <dbReference type="ChEBI" id="CHEBI:15378"/>
        <dbReference type="ChEBI" id="CHEBI:57783"/>
        <dbReference type="ChEBI" id="CHEBI:58349"/>
        <dbReference type="ChEBI" id="CHEBI:68483"/>
        <dbReference type="ChEBI" id="CHEBI:70757"/>
        <dbReference type="EC" id="1.3.1.98"/>
    </reaction>
</comment>
<keyword evidence="8 16" id="KW-0274">FAD</keyword>
<evidence type="ECO:0000256" key="16">
    <source>
        <dbReference type="HAMAP-Rule" id="MF_00037"/>
    </source>
</evidence>
<dbReference type="EMBL" id="FOGT01000030">
    <property type="protein sequence ID" value="SES42885.1"/>
    <property type="molecule type" value="Genomic_DNA"/>
</dbReference>
<dbReference type="Pfam" id="PF02873">
    <property type="entry name" value="MurB_C"/>
    <property type="match status" value="1"/>
</dbReference>
<dbReference type="Pfam" id="PF01565">
    <property type="entry name" value="FAD_binding_4"/>
    <property type="match status" value="1"/>
</dbReference>
<feature type="active site" evidence="16">
    <location>
        <position position="167"/>
    </location>
</feature>
<evidence type="ECO:0000256" key="7">
    <source>
        <dbReference type="ARBA" id="ARBA00022630"/>
    </source>
</evidence>
<dbReference type="GO" id="GO:0008762">
    <property type="term" value="F:UDP-N-acetylmuramate dehydrogenase activity"/>
    <property type="evidence" value="ECO:0007669"/>
    <property type="project" value="UniProtKB-UniRule"/>
</dbReference>
<comment type="pathway">
    <text evidence="4 16">Cell wall biogenesis; peptidoglycan biosynthesis.</text>
</comment>
<comment type="function">
    <text evidence="2 16">Cell wall formation.</text>
</comment>
<evidence type="ECO:0000313" key="18">
    <source>
        <dbReference type="EMBL" id="SES42885.1"/>
    </source>
</evidence>
<dbReference type="InterPro" id="IPR003170">
    <property type="entry name" value="MurB"/>
</dbReference>
<sequence>MLNNFSGQIFFEEKLAPYTSWKVGGECQALVMPKSIEDIQLVLDYCNENKVPYLVLGNGSNILKSDEYFDGIVINISKTLNSITIEEDKVTVGSGCMLPKLAFHLAKNEIGDFAFYAGIPGTVGGGIVMNAGSAGKETKDVLLSVTYIDETGRIIKEPASKLDLDFRRSKFQGRKKIIVSAEFKKEYRAKDEALTATKEIADRRRKKFPLNVPTAGSTFKSPTGGPYPGKIIEDLGLKGTTHGKAKISERHGNWIENIGEASANDINELINYVQHIVKKKTGIDLEVEVIRV</sequence>
<evidence type="ECO:0000256" key="4">
    <source>
        <dbReference type="ARBA" id="ARBA00004752"/>
    </source>
</evidence>
<keyword evidence="10 16" id="KW-0133">Cell shape</keyword>
<dbReference type="Proteomes" id="UP000198571">
    <property type="component" value="Unassembled WGS sequence"/>
</dbReference>
<dbReference type="STRING" id="1601833.SAMN05518684_13015"/>
<dbReference type="InterPro" id="IPR016169">
    <property type="entry name" value="FAD-bd_PCMH_sub2"/>
</dbReference>
<feature type="active site" evidence="16">
    <location>
        <position position="288"/>
    </location>
</feature>
<dbReference type="GO" id="GO:0071555">
    <property type="term" value="P:cell wall organization"/>
    <property type="evidence" value="ECO:0007669"/>
    <property type="project" value="UniProtKB-KW"/>
</dbReference>
<evidence type="ECO:0000256" key="8">
    <source>
        <dbReference type="ARBA" id="ARBA00022827"/>
    </source>
</evidence>
<evidence type="ECO:0000313" key="19">
    <source>
        <dbReference type="Proteomes" id="UP000198571"/>
    </source>
</evidence>
<evidence type="ECO:0000256" key="13">
    <source>
        <dbReference type="ARBA" id="ARBA00023306"/>
    </source>
</evidence>
<dbReference type="GO" id="GO:0071949">
    <property type="term" value="F:FAD binding"/>
    <property type="evidence" value="ECO:0007669"/>
    <property type="project" value="InterPro"/>
</dbReference>
<evidence type="ECO:0000256" key="1">
    <source>
        <dbReference type="ARBA" id="ARBA00001974"/>
    </source>
</evidence>
<dbReference type="PANTHER" id="PTHR21071">
    <property type="entry name" value="UDP-N-ACETYLENOLPYRUVOYLGLUCOSAMINE REDUCTASE"/>
    <property type="match status" value="1"/>
</dbReference>
<gene>
    <name evidence="16" type="primary">murB</name>
    <name evidence="18" type="ORF">SAMN05518684_13015</name>
</gene>
<dbReference type="PANTHER" id="PTHR21071:SF4">
    <property type="entry name" value="UDP-N-ACETYLENOLPYRUVOYLGLUCOSAMINE REDUCTASE"/>
    <property type="match status" value="1"/>
</dbReference>
<dbReference type="GO" id="GO:0005829">
    <property type="term" value="C:cytosol"/>
    <property type="evidence" value="ECO:0007669"/>
    <property type="project" value="TreeGrafter"/>
</dbReference>
<keyword evidence="12 16" id="KW-0560">Oxidoreductase</keyword>
<organism evidence="18 19">
    <name type="scientific">Salipaludibacillus aurantiacus</name>
    <dbReference type="NCBI Taxonomy" id="1601833"/>
    <lineage>
        <taxon>Bacteria</taxon>
        <taxon>Bacillati</taxon>
        <taxon>Bacillota</taxon>
        <taxon>Bacilli</taxon>
        <taxon>Bacillales</taxon>
        <taxon>Bacillaceae</taxon>
    </lineage>
</organism>
<dbReference type="AlphaFoldDB" id="A0A1H9X9S9"/>
<dbReference type="HAMAP" id="MF_00037">
    <property type="entry name" value="MurB"/>
    <property type="match status" value="1"/>
</dbReference>
<keyword evidence="19" id="KW-1185">Reference proteome</keyword>
<evidence type="ECO:0000256" key="12">
    <source>
        <dbReference type="ARBA" id="ARBA00023002"/>
    </source>
</evidence>
<proteinExistence type="inferred from homology"/>
<dbReference type="EC" id="1.3.1.98" evidence="16"/>
<dbReference type="NCBIfam" id="NF010480">
    <property type="entry name" value="PRK13905.1"/>
    <property type="match status" value="1"/>
</dbReference>
<accession>A0A1H9X9S9</accession>
<keyword evidence="7 16" id="KW-0285">Flavoprotein</keyword>
<evidence type="ECO:0000256" key="3">
    <source>
        <dbReference type="ARBA" id="ARBA00004496"/>
    </source>
</evidence>
<feature type="active site" description="Proton donor" evidence="16">
    <location>
        <position position="217"/>
    </location>
</feature>
<keyword evidence="5 16" id="KW-0963">Cytoplasm</keyword>
<name>A0A1H9X9S9_9BACI</name>
<dbReference type="UniPathway" id="UPA00219"/>
<dbReference type="Gene3D" id="3.90.78.10">
    <property type="entry name" value="UDP-N-acetylenolpyruvoylglucosamine reductase, C-terminal domain"/>
    <property type="match status" value="1"/>
</dbReference>
<keyword evidence="9 16" id="KW-0521">NADP</keyword>
<reference evidence="19" key="1">
    <citation type="submission" date="2016-10" db="EMBL/GenBank/DDBJ databases">
        <authorList>
            <person name="Varghese N."/>
            <person name="Submissions S."/>
        </authorList>
    </citation>
    <scope>NUCLEOTIDE SEQUENCE [LARGE SCALE GENOMIC DNA]</scope>
    <source>
        <strain evidence="19">S9</strain>
    </source>
</reference>
<dbReference type="GO" id="GO:0051301">
    <property type="term" value="P:cell division"/>
    <property type="evidence" value="ECO:0007669"/>
    <property type="project" value="UniProtKB-KW"/>
</dbReference>
<evidence type="ECO:0000256" key="6">
    <source>
        <dbReference type="ARBA" id="ARBA00022618"/>
    </source>
</evidence>
<dbReference type="InterPro" id="IPR036318">
    <property type="entry name" value="FAD-bd_PCMH-like_sf"/>
</dbReference>
<evidence type="ECO:0000256" key="11">
    <source>
        <dbReference type="ARBA" id="ARBA00022984"/>
    </source>
</evidence>
<evidence type="ECO:0000256" key="15">
    <source>
        <dbReference type="ARBA" id="ARBA00048914"/>
    </source>
</evidence>
<dbReference type="PROSITE" id="PS51387">
    <property type="entry name" value="FAD_PCMH"/>
    <property type="match status" value="1"/>
</dbReference>
<dbReference type="Gene3D" id="3.30.465.10">
    <property type="match status" value="1"/>
</dbReference>
<keyword evidence="14 16" id="KW-0961">Cell wall biogenesis/degradation</keyword>
<dbReference type="GO" id="GO:0009252">
    <property type="term" value="P:peptidoglycan biosynthetic process"/>
    <property type="evidence" value="ECO:0007669"/>
    <property type="project" value="UniProtKB-UniRule"/>
</dbReference>
<evidence type="ECO:0000256" key="14">
    <source>
        <dbReference type="ARBA" id="ARBA00023316"/>
    </source>
</evidence>
<dbReference type="InterPro" id="IPR016166">
    <property type="entry name" value="FAD-bd_PCMH"/>
</dbReference>
<dbReference type="Gene3D" id="3.30.43.10">
    <property type="entry name" value="Uridine Diphospho-n-acetylenolpyruvylglucosamine Reductase, domain 2"/>
    <property type="match status" value="1"/>
</dbReference>
<dbReference type="SUPFAM" id="SSF56194">
    <property type="entry name" value="Uridine diphospho-N-Acetylenolpyruvylglucosamine reductase, MurB, C-terminal domain"/>
    <property type="match status" value="1"/>
</dbReference>
<evidence type="ECO:0000256" key="2">
    <source>
        <dbReference type="ARBA" id="ARBA00003921"/>
    </source>
</evidence>
<dbReference type="InterPro" id="IPR016167">
    <property type="entry name" value="FAD-bd_PCMH_sub1"/>
</dbReference>
<comment type="subcellular location">
    <subcellularLocation>
        <location evidence="3 16">Cytoplasm</location>
    </subcellularLocation>
</comment>
<evidence type="ECO:0000256" key="10">
    <source>
        <dbReference type="ARBA" id="ARBA00022960"/>
    </source>
</evidence>
<feature type="domain" description="FAD-binding PCMH-type" evidence="17">
    <location>
        <begin position="23"/>
        <end position="188"/>
    </location>
</feature>
<dbReference type="InterPro" id="IPR036635">
    <property type="entry name" value="MurB_C_sf"/>
</dbReference>
<dbReference type="OrthoDB" id="9804753at2"/>
<dbReference type="RefSeq" id="WP_093056212.1">
    <property type="nucleotide sequence ID" value="NZ_FOGT01000030.1"/>
</dbReference>
<dbReference type="NCBIfam" id="TIGR00179">
    <property type="entry name" value="murB"/>
    <property type="match status" value="1"/>
</dbReference>
<evidence type="ECO:0000256" key="5">
    <source>
        <dbReference type="ARBA" id="ARBA00022490"/>
    </source>
</evidence>
<dbReference type="InterPro" id="IPR006094">
    <property type="entry name" value="Oxid_FAD_bind_N"/>
</dbReference>
<comment type="cofactor">
    <cofactor evidence="1 16">
        <name>FAD</name>
        <dbReference type="ChEBI" id="CHEBI:57692"/>
    </cofactor>
</comment>
<keyword evidence="13 16" id="KW-0131">Cell cycle</keyword>
<keyword evidence="11 16" id="KW-0573">Peptidoglycan synthesis</keyword>
<dbReference type="SUPFAM" id="SSF56176">
    <property type="entry name" value="FAD-binding/transporter-associated domain-like"/>
    <property type="match status" value="1"/>
</dbReference>
<dbReference type="InterPro" id="IPR011601">
    <property type="entry name" value="MurB_C"/>
</dbReference>
<evidence type="ECO:0000256" key="9">
    <source>
        <dbReference type="ARBA" id="ARBA00022857"/>
    </source>
</evidence>
<comment type="similarity">
    <text evidence="16">Belongs to the MurB family.</text>
</comment>
<dbReference type="GO" id="GO:0008360">
    <property type="term" value="P:regulation of cell shape"/>
    <property type="evidence" value="ECO:0007669"/>
    <property type="project" value="UniProtKB-KW"/>
</dbReference>
<keyword evidence="6 16" id="KW-0132">Cell division</keyword>
<evidence type="ECO:0000259" key="17">
    <source>
        <dbReference type="PROSITE" id="PS51387"/>
    </source>
</evidence>
<protein>
    <recommendedName>
        <fullName evidence="16">UDP-N-acetylenolpyruvoylglucosamine reductase</fullName>
        <ecNumber evidence="16">1.3.1.98</ecNumber>
    </recommendedName>
    <alternativeName>
        <fullName evidence="16">UDP-N-acetylmuramate dehydrogenase</fullName>
    </alternativeName>
</protein>